<feature type="non-terminal residue" evidence="14">
    <location>
        <position position="425"/>
    </location>
</feature>
<dbReference type="InterPro" id="IPR006295">
    <property type="entry name" value="DNA_primase_DnaG"/>
</dbReference>
<evidence type="ECO:0000259" key="13">
    <source>
        <dbReference type="PROSITE" id="PS50880"/>
    </source>
</evidence>
<comment type="caution">
    <text evidence="14">The sequence shown here is derived from an EMBL/GenBank/DDBJ whole genome shotgun (WGS) entry which is preliminary data.</text>
</comment>
<evidence type="ECO:0000256" key="11">
    <source>
        <dbReference type="ARBA" id="ARBA00023125"/>
    </source>
</evidence>
<dbReference type="SMART" id="SM00400">
    <property type="entry name" value="ZnF_CHCC"/>
    <property type="match status" value="1"/>
</dbReference>
<dbReference type="SUPFAM" id="SSF57783">
    <property type="entry name" value="Zinc beta-ribbon"/>
    <property type="match status" value="1"/>
</dbReference>
<keyword evidence="9" id="KW-0862">Zinc</keyword>
<dbReference type="Gene3D" id="3.90.580.10">
    <property type="entry name" value="Zinc finger, CHC2-type domain"/>
    <property type="match status" value="1"/>
</dbReference>
<keyword evidence="12" id="KW-0804">Transcription</keyword>
<dbReference type="FunFam" id="3.90.580.10:FF:000001">
    <property type="entry name" value="DNA primase"/>
    <property type="match status" value="1"/>
</dbReference>
<comment type="cofactor">
    <cofactor evidence="1">
        <name>Zn(2+)</name>
        <dbReference type="ChEBI" id="CHEBI:29105"/>
    </cofactor>
</comment>
<dbReference type="SMART" id="SM00493">
    <property type="entry name" value="TOPRIM"/>
    <property type="match status" value="1"/>
</dbReference>
<dbReference type="Gene3D" id="3.40.1360.10">
    <property type="match status" value="1"/>
</dbReference>
<dbReference type="PANTHER" id="PTHR30313:SF2">
    <property type="entry name" value="DNA PRIMASE"/>
    <property type="match status" value="1"/>
</dbReference>
<dbReference type="InterPro" id="IPR030846">
    <property type="entry name" value="DnaG_bac"/>
</dbReference>
<dbReference type="GO" id="GO:0005737">
    <property type="term" value="C:cytoplasm"/>
    <property type="evidence" value="ECO:0007669"/>
    <property type="project" value="TreeGrafter"/>
</dbReference>
<protein>
    <submittedName>
        <fullName evidence="14">DNA primase</fullName>
    </submittedName>
</protein>
<dbReference type="HAMAP" id="MF_00974">
    <property type="entry name" value="DNA_primase_DnaG"/>
    <property type="match status" value="1"/>
</dbReference>
<dbReference type="GO" id="GO:0000428">
    <property type="term" value="C:DNA-directed RNA polymerase complex"/>
    <property type="evidence" value="ECO:0007669"/>
    <property type="project" value="UniProtKB-KW"/>
</dbReference>
<dbReference type="GO" id="GO:0003677">
    <property type="term" value="F:DNA binding"/>
    <property type="evidence" value="ECO:0007669"/>
    <property type="project" value="UniProtKB-KW"/>
</dbReference>
<evidence type="ECO:0000256" key="12">
    <source>
        <dbReference type="ARBA" id="ARBA00023163"/>
    </source>
</evidence>
<keyword evidence="2" id="KW-0240">DNA-directed RNA polymerase</keyword>
<keyword evidence="4" id="KW-0808">Transferase</keyword>
<keyword evidence="10" id="KW-0460">Magnesium</keyword>
<dbReference type="InterPro" id="IPR036977">
    <property type="entry name" value="DNA_primase_Znf_CHC2"/>
</dbReference>
<evidence type="ECO:0000256" key="3">
    <source>
        <dbReference type="ARBA" id="ARBA00022515"/>
    </source>
</evidence>
<dbReference type="NCBIfam" id="TIGR01391">
    <property type="entry name" value="dnaG"/>
    <property type="match status" value="1"/>
</dbReference>
<keyword evidence="3" id="KW-0639">Primosome</keyword>
<dbReference type="Pfam" id="PF08275">
    <property type="entry name" value="DNAG_N"/>
    <property type="match status" value="1"/>
</dbReference>
<dbReference type="CDD" id="cd03364">
    <property type="entry name" value="TOPRIM_DnaG_primases"/>
    <property type="match status" value="1"/>
</dbReference>
<dbReference type="GO" id="GO:0008270">
    <property type="term" value="F:zinc ion binding"/>
    <property type="evidence" value="ECO:0007669"/>
    <property type="project" value="UniProtKB-KW"/>
</dbReference>
<keyword evidence="8" id="KW-0863">Zinc-finger</keyword>
<evidence type="ECO:0000256" key="9">
    <source>
        <dbReference type="ARBA" id="ARBA00022833"/>
    </source>
</evidence>
<dbReference type="FunFam" id="3.40.1360.10:FF:000002">
    <property type="entry name" value="DNA primase"/>
    <property type="match status" value="1"/>
</dbReference>
<feature type="domain" description="Toprim" evidence="13">
    <location>
        <begin position="262"/>
        <end position="344"/>
    </location>
</feature>
<dbReference type="GO" id="GO:1990077">
    <property type="term" value="C:primosome complex"/>
    <property type="evidence" value="ECO:0007669"/>
    <property type="project" value="UniProtKB-KW"/>
</dbReference>
<evidence type="ECO:0000256" key="2">
    <source>
        <dbReference type="ARBA" id="ARBA00022478"/>
    </source>
</evidence>
<proteinExistence type="inferred from homology"/>
<gene>
    <name evidence="14" type="ORF">ENJ42_09985</name>
</gene>
<evidence type="ECO:0000256" key="8">
    <source>
        <dbReference type="ARBA" id="ARBA00022771"/>
    </source>
</evidence>
<reference evidence="14" key="1">
    <citation type="journal article" date="2020" name="mSystems">
        <title>Genome- and Community-Level Interaction Insights into Carbon Utilization and Element Cycling Functions of Hydrothermarchaeota in Hydrothermal Sediment.</title>
        <authorList>
            <person name="Zhou Z."/>
            <person name="Liu Y."/>
            <person name="Xu W."/>
            <person name="Pan J."/>
            <person name="Luo Z.H."/>
            <person name="Li M."/>
        </authorList>
    </citation>
    <scope>NUCLEOTIDE SEQUENCE [LARGE SCALE GENOMIC DNA]</scope>
    <source>
        <strain evidence="14">HyVt-485</strain>
    </source>
</reference>
<dbReference type="GO" id="GO:0003899">
    <property type="term" value="F:DNA-directed RNA polymerase activity"/>
    <property type="evidence" value="ECO:0007669"/>
    <property type="project" value="InterPro"/>
</dbReference>
<dbReference type="Pfam" id="PF13155">
    <property type="entry name" value="Toprim_2"/>
    <property type="match status" value="1"/>
</dbReference>
<organism evidence="14">
    <name type="scientific">Hellea balneolensis</name>
    <dbReference type="NCBI Taxonomy" id="287478"/>
    <lineage>
        <taxon>Bacteria</taxon>
        <taxon>Pseudomonadati</taxon>
        <taxon>Pseudomonadota</taxon>
        <taxon>Alphaproteobacteria</taxon>
        <taxon>Maricaulales</taxon>
        <taxon>Robiginitomaculaceae</taxon>
        <taxon>Hellea</taxon>
    </lineage>
</organism>
<name>A0A7C5QXT8_9PROT</name>
<keyword evidence="6" id="KW-0235">DNA replication</keyword>
<evidence type="ECO:0000313" key="14">
    <source>
        <dbReference type="EMBL" id="HHL43938.1"/>
    </source>
</evidence>
<dbReference type="Pfam" id="PF01807">
    <property type="entry name" value="Zn_ribbon_DnaG"/>
    <property type="match status" value="1"/>
</dbReference>
<evidence type="ECO:0000256" key="10">
    <source>
        <dbReference type="ARBA" id="ARBA00022842"/>
    </source>
</evidence>
<dbReference type="AlphaFoldDB" id="A0A7C5QXT8"/>
<evidence type="ECO:0000256" key="4">
    <source>
        <dbReference type="ARBA" id="ARBA00022679"/>
    </source>
</evidence>
<dbReference type="InterPro" id="IPR050219">
    <property type="entry name" value="DnaG_primase"/>
</dbReference>
<dbReference type="InterPro" id="IPR006171">
    <property type="entry name" value="TOPRIM_dom"/>
</dbReference>
<keyword evidence="5" id="KW-0548">Nucleotidyltransferase</keyword>
<evidence type="ECO:0000256" key="7">
    <source>
        <dbReference type="ARBA" id="ARBA00022723"/>
    </source>
</evidence>
<dbReference type="PANTHER" id="PTHR30313">
    <property type="entry name" value="DNA PRIMASE"/>
    <property type="match status" value="1"/>
</dbReference>
<dbReference type="Gene3D" id="3.90.980.10">
    <property type="entry name" value="DNA primase, catalytic core, N-terminal domain"/>
    <property type="match status" value="1"/>
</dbReference>
<dbReference type="GO" id="GO:0006269">
    <property type="term" value="P:DNA replication, synthesis of primer"/>
    <property type="evidence" value="ECO:0007669"/>
    <property type="project" value="UniProtKB-KW"/>
</dbReference>
<accession>A0A7C5QXT8</accession>
<dbReference type="EMBL" id="DRMJ01000526">
    <property type="protein sequence ID" value="HHL43938.1"/>
    <property type="molecule type" value="Genomic_DNA"/>
</dbReference>
<dbReference type="InterPro" id="IPR034151">
    <property type="entry name" value="TOPRIM_DnaG_bac"/>
</dbReference>
<dbReference type="FunFam" id="3.90.980.10:FF:000001">
    <property type="entry name" value="DNA primase"/>
    <property type="match status" value="1"/>
</dbReference>
<dbReference type="PROSITE" id="PS50880">
    <property type="entry name" value="TOPRIM"/>
    <property type="match status" value="1"/>
</dbReference>
<keyword evidence="7" id="KW-0479">Metal-binding</keyword>
<dbReference type="SUPFAM" id="SSF56731">
    <property type="entry name" value="DNA primase core"/>
    <property type="match status" value="1"/>
</dbReference>
<dbReference type="InterPro" id="IPR002694">
    <property type="entry name" value="Znf_CHC2"/>
</dbReference>
<evidence type="ECO:0000256" key="1">
    <source>
        <dbReference type="ARBA" id="ARBA00001947"/>
    </source>
</evidence>
<evidence type="ECO:0000256" key="5">
    <source>
        <dbReference type="ARBA" id="ARBA00022695"/>
    </source>
</evidence>
<dbReference type="InterPro" id="IPR013264">
    <property type="entry name" value="DNAG_N"/>
</dbReference>
<evidence type="ECO:0000256" key="6">
    <source>
        <dbReference type="ARBA" id="ARBA00022705"/>
    </source>
</evidence>
<dbReference type="Proteomes" id="UP000885830">
    <property type="component" value="Unassembled WGS sequence"/>
</dbReference>
<dbReference type="InterPro" id="IPR037068">
    <property type="entry name" value="DNA_primase_core_N_sf"/>
</dbReference>
<keyword evidence="11" id="KW-0238">DNA-binding</keyword>
<sequence>MRFGEHFLDELKARLRPSEVIGRHVKLKRQGREFAGLSPFTNEKTPSFFVNDEKGFYHCFSSGKHGDVISFLMETQGLSFPEAVEQLANMAGLALPDIDPEAEKRAAANKKTIRWIEKAQDFFEACLRRDVGREAREYLKARGLSDADCKRFGIGFAPNSFDGLRNELTQMGAKLPELIEAGLLIKPDDASKKPWDRFRDRIMFPITDARGRLIAFGGRAMDKQAKAKYLNSPETALFHKGKILYRYPNARKALHDPQNPARGLIVAEGYMDVIALARAGFAHACAPLGTALTEDQLTLLWRAGPEPVLCFDGDKAGLRAAYRSIERALPLLKPGQTLRFAMLPDGQDPDDLIRDKGASAMAEILSQSIALVDLLWTRELGVENLDTPEARAGLKDRIFKLLRDITHDGVRDQYKTVLLEKFDQA</sequence>